<feature type="domain" description="CARD" evidence="1">
    <location>
        <begin position="25"/>
        <end position="88"/>
    </location>
</feature>
<dbReference type="Gene3D" id="1.10.533.10">
    <property type="entry name" value="Death Domain, Fas"/>
    <property type="match status" value="1"/>
</dbReference>
<proteinExistence type="predicted"/>
<dbReference type="WBParaSite" id="PSAMB.scaffold551size62451.g6999.t1">
    <property type="protein sequence ID" value="PSAMB.scaffold551size62451.g6999.t1"/>
    <property type="gene ID" value="PSAMB.scaffold551size62451.g6999"/>
</dbReference>
<dbReference type="Proteomes" id="UP000887566">
    <property type="component" value="Unplaced"/>
</dbReference>
<evidence type="ECO:0000259" key="1">
    <source>
        <dbReference type="PROSITE" id="PS50209"/>
    </source>
</evidence>
<dbReference type="CDD" id="cd01671">
    <property type="entry name" value="CARD"/>
    <property type="match status" value="1"/>
</dbReference>
<keyword evidence="2" id="KW-1185">Reference proteome</keyword>
<evidence type="ECO:0000313" key="3">
    <source>
        <dbReference type="WBParaSite" id="PSAMB.scaffold551size62451.g6999.t1"/>
    </source>
</evidence>
<organism evidence="2 3">
    <name type="scientific">Plectus sambesii</name>
    <dbReference type="NCBI Taxonomy" id="2011161"/>
    <lineage>
        <taxon>Eukaryota</taxon>
        <taxon>Metazoa</taxon>
        <taxon>Ecdysozoa</taxon>
        <taxon>Nematoda</taxon>
        <taxon>Chromadorea</taxon>
        <taxon>Plectida</taxon>
        <taxon>Plectina</taxon>
        <taxon>Plectoidea</taxon>
        <taxon>Plectidae</taxon>
        <taxon>Plectus</taxon>
    </lineage>
</organism>
<accession>A0A914X0I7</accession>
<dbReference type="AlphaFoldDB" id="A0A914X0I7"/>
<sequence length="126" mass="13901">MAAANGVMADMSLRSLPTSPSLADLREQQATMLDRLRARFLDALDPKDIVPTLVARHILRSDEMGAIYAKKGRTDQVEKLIEILKTKNHWWGPVTDALIRNGKNRLAEEVMTATAASCANGTVKRT</sequence>
<dbReference type="PROSITE" id="PS50209">
    <property type="entry name" value="CARD"/>
    <property type="match status" value="1"/>
</dbReference>
<dbReference type="Pfam" id="PF00619">
    <property type="entry name" value="CARD"/>
    <property type="match status" value="1"/>
</dbReference>
<evidence type="ECO:0000313" key="2">
    <source>
        <dbReference type="Proteomes" id="UP000887566"/>
    </source>
</evidence>
<reference evidence="3" key="1">
    <citation type="submission" date="2022-11" db="UniProtKB">
        <authorList>
            <consortium name="WormBaseParasite"/>
        </authorList>
    </citation>
    <scope>IDENTIFICATION</scope>
</reference>
<dbReference type="SUPFAM" id="SSF47986">
    <property type="entry name" value="DEATH domain"/>
    <property type="match status" value="1"/>
</dbReference>
<dbReference type="GO" id="GO:0042981">
    <property type="term" value="P:regulation of apoptotic process"/>
    <property type="evidence" value="ECO:0007669"/>
    <property type="project" value="InterPro"/>
</dbReference>
<protein>
    <submittedName>
        <fullName evidence="3">CARD domain-containing protein</fullName>
    </submittedName>
</protein>
<name>A0A914X0I7_9BILA</name>
<dbReference type="InterPro" id="IPR001315">
    <property type="entry name" value="CARD"/>
</dbReference>
<dbReference type="InterPro" id="IPR011029">
    <property type="entry name" value="DEATH-like_dom_sf"/>
</dbReference>